<keyword evidence="2" id="KW-1185">Reference proteome</keyword>
<dbReference type="RefSeq" id="WP_091495852.1">
    <property type="nucleotide sequence ID" value="NZ_FOMH01000010.1"/>
</dbReference>
<gene>
    <name evidence="1" type="ORF">SAMN05216297_1105</name>
</gene>
<evidence type="ECO:0000313" key="1">
    <source>
        <dbReference type="EMBL" id="SFD61881.1"/>
    </source>
</evidence>
<name>A0A1I1TTA9_9FLAO</name>
<dbReference type="OrthoDB" id="2087565at2"/>
<evidence type="ECO:0000313" key="2">
    <source>
        <dbReference type="Proteomes" id="UP000199672"/>
    </source>
</evidence>
<reference evidence="2" key="1">
    <citation type="submission" date="2016-10" db="EMBL/GenBank/DDBJ databases">
        <authorList>
            <person name="Varghese N."/>
            <person name="Submissions S."/>
        </authorList>
    </citation>
    <scope>NUCLEOTIDE SEQUENCE [LARGE SCALE GENOMIC DNA]</scope>
    <source>
        <strain evidence="2">CGMCC 1.10370</strain>
    </source>
</reference>
<dbReference type="AlphaFoldDB" id="A0A1I1TTA9"/>
<proteinExistence type="predicted"/>
<sequence>MHIVNSYEELKRVIGYSFKYDKNKSKIVGLLFAQPDSFTEDEILKKVDYYNNRSRETIDFFCIGYQPQSFRPNLTVIAKVGDEKWTFCPDNFNELRIEIEKRTKWKYSGSVELVLFNAYLDDYEDDVKFDFSDSLSIDLIKAKNEQLIYSVGEIFEKIFNISETITSDNPTKEMSLKLIGNTGKKSFVNILFNLLPEAIRKDTKSIYLYGTSNYDK</sequence>
<protein>
    <submittedName>
        <fullName evidence="1">Uncharacterized protein</fullName>
    </submittedName>
</protein>
<organism evidence="1 2">
    <name type="scientific">Flavobacterium phragmitis</name>
    <dbReference type="NCBI Taxonomy" id="739143"/>
    <lineage>
        <taxon>Bacteria</taxon>
        <taxon>Pseudomonadati</taxon>
        <taxon>Bacteroidota</taxon>
        <taxon>Flavobacteriia</taxon>
        <taxon>Flavobacteriales</taxon>
        <taxon>Flavobacteriaceae</taxon>
        <taxon>Flavobacterium</taxon>
    </lineage>
</organism>
<accession>A0A1I1TTA9</accession>
<dbReference type="EMBL" id="FOMH01000010">
    <property type="protein sequence ID" value="SFD61881.1"/>
    <property type="molecule type" value="Genomic_DNA"/>
</dbReference>
<dbReference type="STRING" id="739143.SAMN05216297_1105"/>
<dbReference type="Proteomes" id="UP000199672">
    <property type="component" value="Unassembled WGS sequence"/>
</dbReference>